<dbReference type="InterPro" id="IPR005616">
    <property type="entry name" value="CcmH/CycL/Ccl2/NrfF_N"/>
</dbReference>
<keyword evidence="7" id="KW-1133">Transmembrane helix</keyword>
<evidence type="ECO:0000256" key="7">
    <source>
        <dbReference type="RuleBase" id="RU364112"/>
    </source>
</evidence>
<keyword evidence="7" id="KW-0472">Membrane</keyword>
<dbReference type="GO" id="GO:0017004">
    <property type="term" value="P:cytochrome complex assembly"/>
    <property type="evidence" value="ECO:0007669"/>
    <property type="project" value="UniProtKB-KW"/>
</dbReference>
<evidence type="ECO:0000256" key="4">
    <source>
        <dbReference type="ARBA" id="ARBA00022729"/>
    </source>
</evidence>
<comment type="similarity">
    <text evidence="1 7">Belongs to the CcmH/CycL/Ccl2/NrfF family.</text>
</comment>
<dbReference type="GO" id="GO:0046872">
    <property type="term" value="F:metal ion binding"/>
    <property type="evidence" value="ECO:0007669"/>
    <property type="project" value="UniProtKB-KW"/>
</dbReference>
<comment type="function">
    <text evidence="7">Possible subunit of a heme lyase.</text>
</comment>
<dbReference type="GO" id="GO:0005886">
    <property type="term" value="C:plasma membrane"/>
    <property type="evidence" value="ECO:0007669"/>
    <property type="project" value="TreeGrafter"/>
</dbReference>
<accession>A0AB39HJC8</accession>
<organism evidence="10">
    <name type="scientific">Vibrio sp. HB236076</name>
    <dbReference type="NCBI Taxonomy" id="3232307"/>
    <lineage>
        <taxon>Bacteria</taxon>
        <taxon>Pseudomonadati</taxon>
        <taxon>Pseudomonadota</taxon>
        <taxon>Gammaproteobacteria</taxon>
        <taxon>Vibrionales</taxon>
        <taxon>Vibrionaceae</taxon>
        <taxon>Vibrio</taxon>
    </lineage>
</organism>
<protein>
    <recommendedName>
        <fullName evidence="7">Cytochrome c-type biogenesis protein</fullName>
    </recommendedName>
</protein>
<keyword evidence="7" id="KW-0812">Transmembrane</keyword>
<dbReference type="EMBL" id="CP162601">
    <property type="protein sequence ID" value="XDK25958.1"/>
    <property type="molecule type" value="Genomic_DNA"/>
</dbReference>
<proteinExistence type="inferred from homology"/>
<dbReference type="CDD" id="cd16378">
    <property type="entry name" value="CcmH_N"/>
    <property type="match status" value="1"/>
</dbReference>
<keyword evidence="4 7" id="KW-0732">Signal</keyword>
<evidence type="ECO:0000256" key="6">
    <source>
        <dbReference type="ARBA" id="ARBA00023004"/>
    </source>
</evidence>
<evidence type="ECO:0000256" key="8">
    <source>
        <dbReference type="SAM" id="MobiDB-lite"/>
    </source>
</evidence>
<feature type="region of interest" description="Disordered" evidence="8">
    <location>
        <begin position="142"/>
        <end position="163"/>
    </location>
</feature>
<feature type="chain" id="PRO_5044042701" description="Cytochrome c-type biogenesis protein" evidence="7">
    <location>
        <begin position="19"/>
        <end position="163"/>
    </location>
</feature>
<feature type="domain" description="CcmH/CycL/Ccl2/NrfF N-terminal" evidence="9">
    <location>
        <begin position="7"/>
        <end position="138"/>
    </location>
</feature>
<evidence type="ECO:0000313" key="10">
    <source>
        <dbReference type="EMBL" id="XDK25958.1"/>
    </source>
</evidence>
<dbReference type="KEGG" id="vih:AB0763_04780"/>
<evidence type="ECO:0000256" key="5">
    <source>
        <dbReference type="ARBA" id="ARBA00022748"/>
    </source>
</evidence>
<reference evidence="10" key="1">
    <citation type="submission" date="2024-07" db="EMBL/GenBank/DDBJ databases">
        <title>Genome Analysis of a Potential Novel Vibrio Species Secreting pH- and Thermo-stable Alginate Lyase and its Application in Producing Alginate Oligosaccharides.</title>
        <authorList>
            <person name="Huang H."/>
            <person name="Bao K."/>
        </authorList>
    </citation>
    <scope>NUCLEOTIDE SEQUENCE</scope>
    <source>
        <strain evidence="10">HB236076</strain>
    </source>
</reference>
<dbReference type="AlphaFoldDB" id="A0AB39HJC8"/>
<dbReference type="FunFam" id="1.10.8.640:FF:000001">
    <property type="entry name" value="Cytochrome c-type biogenesis protein"/>
    <property type="match status" value="1"/>
</dbReference>
<evidence type="ECO:0000259" key="9">
    <source>
        <dbReference type="Pfam" id="PF03918"/>
    </source>
</evidence>
<feature type="signal peptide" evidence="7">
    <location>
        <begin position="1"/>
        <end position="18"/>
    </location>
</feature>
<keyword evidence="5" id="KW-0201">Cytochrome c-type biogenesis</keyword>
<dbReference type="InterPro" id="IPR051263">
    <property type="entry name" value="C-type_cytochrome_biogenesis"/>
</dbReference>
<dbReference type="InterPro" id="IPR038297">
    <property type="entry name" value="CcmH/CycL/NrfF/Ccl2_sf"/>
</dbReference>
<evidence type="ECO:0000256" key="1">
    <source>
        <dbReference type="ARBA" id="ARBA00010342"/>
    </source>
</evidence>
<evidence type="ECO:0000256" key="2">
    <source>
        <dbReference type="ARBA" id="ARBA00022617"/>
    </source>
</evidence>
<gene>
    <name evidence="10" type="ORF">AB0763_04780</name>
</gene>
<sequence length="163" mass="18711">MKAIIILYAMLLSCFTWAAVDAFEFDTPQQEAQYYDLIHELRCPKCQNNSIADSNAELAGDLRLKVYQLTMQGDSKAEIKAYLVARYGIFIDYRPPVTRATLLLWVLPLVPFLVGFVFIVRRQRQFKRQPKSDWGVAQEQAFQKKMSQSTTDTCDESSRKGGQ</sequence>
<feature type="transmembrane region" description="Helical" evidence="7">
    <location>
        <begin position="102"/>
        <end position="120"/>
    </location>
</feature>
<keyword evidence="6 7" id="KW-0408">Iron</keyword>
<keyword evidence="3 7" id="KW-0479">Metal-binding</keyword>
<dbReference type="PANTHER" id="PTHR47870">
    <property type="entry name" value="CYTOCHROME C-TYPE BIOGENESIS PROTEIN CCMH"/>
    <property type="match status" value="1"/>
</dbReference>
<dbReference type="Gene3D" id="1.10.8.640">
    <property type="entry name" value="Cytochrome C biogenesis protein"/>
    <property type="match status" value="1"/>
</dbReference>
<dbReference type="PANTHER" id="PTHR47870:SF1">
    <property type="entry name" value="CYTOCHROME C-TYPE BIOGENESIS PROTEIN CCMH"/>
    <property type="match status" value="1"/>
</dbReference>
<dbReference type="Pfam" id="PF03918">
    <property type="entry name" value="CcmH"/>
    <property type="match status" value="1"/>
</dbReference>
<keyword evidence="2 7" id="KW-0349">Heme</keyword>
<name>A0AB39HJC8_9VIBR</name>
<evidence type="ECO:0000256" key="3">
    <source>
        <dbReference type="ARBA" id="ARBA00022723"/>
    </source>
</evidence>
<dbReference type="RefSeq" id="WP_306101382.1">
    <property type="nucleotide sequence ID" value="NZ_CP162601.1"/>
</dbReference>